<evidence type="ECO:0000256" key="3">
    <source>
        <dbReference type="ARBA" id="ARBA00023319"/>
    </source>
</evidence>
<dbReference type="PROSITE" id="PS50835">
    <property type="entry name" value="IG_LIKE"/>
    <property type="match status" value="1"/>
</dbReference>
<keyword evidence="5" id="KW-0472">Membrane</keyword>
<feature type="transmembrane region" description="Helical" evidence="5">
    <location>
        <begin position="155"/>
        <end position="184"/>
    </location>
</feature>
<evidence type="ECO:0000256" key="1">
    <source>
        <dbReference type="ARBA" id="ARBA00022729"/>
    </source>
</evidence>
<keyword evidence="3" id="KW-0393">Immunoglobulin domain</keyword>
<protein>
    <submittedName>
        <fullName evidence="8">V-set and transmembrane domain containing 4a</fullName>
    </submittedName>
</protein>
<evidence type="ECO:0000313" key="9">
    <source>
        <dbReference type="Proteomes" id="UP000242638"/>
    </source>
</evidence>
<evidence type="ECO:0000256" key="5">
    <source>
        <dbReference type="SAM" id="Phobius"/>
    </source>
</evidence>
<proteinExistence type="predicted"/>
<dbReference type="InterPro" id="IPR036179">
    <property type="entry name" value="Ig-like_dom_sf"/>
</dbReference>
<organism evidence="8 9">
    <name type="scientific">Poecilia reticulata</name>
    <name type="common">Guppy</name>
    <name type="synonym">Acanthophacelus reticulatus</name>
    <dbReference type="NCBI Taxonomy" id="8081"/>
    <lineage>
        <taxon>Eukaryota</taxon>
        <taxon>Metazoa</taxon>
        <taxon>Chordata</taxon>
        <taxon>Craniata</taxon>
        <taxon>Vertebrata</taxon>
        <taxon>Euteleostomi</taxon>
        <taxon>Actinopterygii</taxon>
        <taxon>Neopterygii</taxon>
        <taxon>Teleostei</taxon>
        <taxon>Neoteleostei</taxon>
        <taxon>Acanthomorphata</taxon>
        <taxon>Ovalentaria</taxon>
        <taxon>Atherinomorphae</taxon>
        <taxon>Cyprinodontiformes</taxon>
        <taxon>Poeciliidae</taxon>
        <taxon>Poeciliinae</taxon>
        <taxon>Poecilia</taxon>
    </lineage>
</organism>
<dbReference type="Gene3D" id="2.60.40.10">
    <property type="entry name" value="Immunoglobulins"/>
    <property type="match status" value="1"/>
</dbReference>
<evidence type="ECO:0000256" key="4">
    <source>
        <dbReference type="SAM" id="MobiDB-lite"/>
    </source>
</evidence>
<feature type="compositionally biased region" description="Low complexity" evidence="4">
    <location>
        <begin position="286"/>
        <end position="296"/>
    </location>
</feature>
<keyword evidence="9" id="KW-1185">Reference proteome</keyword>
<keyword evidence="5" id="KW-1133">Transmembrane helix</keyword>
<keyword evidence="1 6" id="KW-0732">Signal</keyword>
<name>A0A3P9QBR5_POERE</name>
<reference evidence="8" key="2">
    <citation type="submission" date="2025-08" db="UniProtKB">
        <authorList>
            <consortium name="Ensembl"/>
        </authorList>
    </citation>
    <scope>IDENTIFICATION</scope>
    <source>
        <strain evidence="8">Guanapo</strain>
    </source>
</reference>
<keyword evidence="2" id="KW-1015">Disulfide bond</keyword>
<dbReference type="SMART" id="SM00409">
    <property type="entry name" value="IG"/>
    <property type="match status" value="1"/>
</dbReference>
<feature type="compositionally biased region" description="Pro residues" evidence="4">
    <location>
        <begin position="243"/>
        <end position="252"/>
    </location>
</feature>
<dbReference type="PANTHER" id="PTHR12207:SF8">
    <property type="entry name" value="V-SET AND TRANSMEMBRANE DOMAIN-CONTAINING PROTEIN 4"/>
    <property type="match status" value="1"/>
</dbReference>
<evidence type="ECO:0000256" key="6">
    <source>
        <dbReference type="SAM" id="SignalP"/>
    </source>
</evidence>
<feature type="signal peptide" evidence="6">
    <location>
        <begin position="1"/>
        <end position="22"/>
    </location>
</feature>
<dbReference type="Ensembl" id="ENSPRET00000031902.1">
    <property type="protein sequence ID" value="ENSPREP00000031545.1"/>
    <property type="gene ID" value="ENSPREG00000021356.1"/>
</dbReference>
<dbReference type="Bgee" id="ENSPREG00000021356">
    <property type="expression patterns" value="Expressed in caudal fin and 1 other cell type or tissue"/>
</dbReference>
<dbReference type="Pfam" id="PF07686">
    <property type="entry name" value="V-set"/>
    <property type="match status" value="1"/>
</dbReference>
<dbReference type="OMA" id="LTCQYLH"/>
<dbReference type="InterPro" id="IPR051102">
    <property type="entry name" value="IgSF_V-set/TM_domain"/>
</dbReference>
<dbReference type="InterPro" id="IPR013106">
    <property type="entry name" value="Ig_V-set"/>
</dbReference>
<reference evidence="9" key="1">
    <citation type="submission" date="2013-11" db="EMBL/GenBank/DDBJ databases">
        <title>The genomic landscape of the Guanapo guppy.</title>
        <authorList>
            <person name="Kuenstner A."/>
            <person name="Dreyer C."/>
        </authorList>
    </citation>
    <scope>NUCLEOTIDE SEQUENCE</scope>
    <source>
        <strain evidence="9">Guanapo</strain>
    </source>
</reference>
<feature type="region of interest" description="Disordered" evidence="4">
    <location>
        <begin position="274"/>
        <end position="296"/>
    </location>
</feature>
<feature type="chain" id="PRO_5018231523" evidence="6">
    <location>
        <begin position="23"/>
        <end position="308"/>
    </location>
</feature>
<sequence length="308" mass="34681">KMYFSIVVLVLTKTLVTEVCHSLNVTVTPGPLVLVAERDNLTLSCLVSEKKWSNSVLILRWFFLPSTLIGIKKIQQYGNYSLRFPQPKFHLFDDAGGEVYRLLIINVTGTDQGFYSCRVQEIRKYKTTWRASSNGSSTTQLTVHFTPEDGSSEGLWVLFADVYLCAVLICSLGLLSIFLFSLVLTCQYFHRRHRLKGKLSVIFGSSILCSSGETVTSSSSCSNSPPRTRRKETRQQVDRGPKVTPPEDPLFQPPIRGRRLFSQEDSLTYAELELVRPRQEPPVSPSPDATPSSSDTVYAQILFQEEKL</sequence>
<feature type="compositionally biased region" description="Low complexity" evidence="4">
    <location>
        <begin position="211"/>
        <end position="224"/>
    </location>
</feature>
<dbReference type="PANTHER" id="PTHR12207">
    <property type="entry name" value="V-SET AND TRANSMEMBRANE DOMAIN-CONTAINING PROTEIN"/>
    <property type="match status" value="1"/>
</dbReference>
<dbReference type="InterPro" id="IPR007110">
    <property type="entry name" value="Ig-like_dom"/>
</dbReference>
<feature type="domain" description="Ig-like" evidence="7">
    <location>
        <begin position="23"/>
        <end position="142"/>
    </location>
</feature>
<feature type="region of interest" description="Disordered" evidence="4">
    <location>
        <begin position="211"/>
        <end position="255"/>
    </location>
</feature>
<dbReference type="GeneTree" id="ENSGT00390000008566"/>
<dbReference type="Proteomes" id="UP000242638">
    <property type="component" value="Unassembled WGS sequence"/>
</dbReference>
<accession>A0A3P9QBR5</accession>
<evidence type="ECO:0000256" key="2">
    <source>
        <dbReference type="ARBA" id="ARBA00023157"/>
    </source>
</evidence>
<dbReference type="FunFam" id="2.60.40.10:FF:001953">
    <property type="entry name" value="V-set and transmembrane domain containing 4b"/>
    <property type="match status" value="1"/>
</dbReference>
<dbReference type="InterPro" id="IPR003599">
    <property type="entry name" value="Ig_sub"/>
</dbReference>
<keyword evidence="5" id="KW-0812">Transmembrane</keyword>
<reference evidence="8" key="3">
    <citation type="submission" date="2025-09" db="UniProtKB">
        <authorList>
            <consortium name="Ensembl"/>
        </authorList>
    </citation>
    <scope>IDENTIFICATION</scope>
    <source>
        <strain evidence="8">Guanapo</strain>
    </source>
</reference>
<evidence type="ECO:0000259" key="7">
    <source>
        <dbReference type="PROSITE" id="PS50835"/>
    </source>
</evidence>
<evidence type="ECO:0000313" key="8">
    <source>
        <dbReference type="Ensembl" id="ENSPREP00000031545.1"/>
    </source>
</evidence>
<dbReference type="SUPFAM" id="SSF48726">
    <property type="entry name" value="Immunoglobulin"/>
    <property type="match status" value="1"/>
</dbReference>
<dbReference type="InterPro" id="IPR013783">
    <property type="entry name" value="Ig-like_fold"/>
</dbReference>
<dbReference type="GO" id="GO:0016020">
    <property type="term" value="C:membrane"/>
    <property type="evidence" value="ECO:0007669"/>
    <property type="project" value="TreeGrafter"/>
</dbReference>
<dbReference type="AlphaFoldDB" id="A0A3P9QBR5"/>